<evidence type="ECO:0000256" key="12">
    <source>
        <dbReference type="SAM" id="SignalP"/>
    </source>
</evidence>
<evidence type="ECO:0000256" key="9">
    <source>
        <dbReference type="ARBA" id="ARBA00023180"/>
    </source>
</evidence>
<organism evidence="13 14">
    <name type="scientific">Cercospora kikuchii</name>
    <dbReference type="NCBI Taxonomy" id="84275"/>
    <lineage>
        <taxon>Eukaryota</taxon>
        <taxon>Fungi</taxon>
        <taxon>Dikarya</taxon>
        <taxon>Ascomycota</taxon>
        <taxon>Pezizomycotina</taxon>
        <taxon>Dothideomycetes</taxon>
        <taxon>Dothideomycetidae</taxon>
        <taxon>Mycosphaerellales</taxon>
        <taxon>Mycosphaerellaceae</taxon>
        <taxon>Cercospora</taxon>
    </lineage>
</organism>
<dbReference type="EMBL" id="BOLY01000002">
    <property type="protein sequence ID" value="GIZ39901.1"/>
    <property type="molecule type" value="Genomic_DNA"/>
</dbReference>
<keyword evidence="8 11" id="KW-0472">Membrane</keyword>
<dbReference type="AlphaFoldDB" id="A0A9P3FA43"/>
<evidence type="ECO:0000256" key="3">
    <source>
        <dbReference type="ARBA" id="ARBA00022459"/>
    </source>
</evidence>
<dbReference type="GO" id="GO:0048288">
    <property type="term" value="P:nuclear membrane fusion involved in karyogamy"/>
    <property type="evidence" value="ECO:0007669"/>
    <property type="project" value="UniProtKB-UniRule"/>
</dbReference>
<feature type="signal peptide" evidence="12">
    <location>
        <begin position="1"/>
        <end position="19"/>
    </location>
</feature>
<evidence type="ECO:0000256" key="7">
    <source>
        <dbReference type="ARBA" id="ARBA00022989"/>
    </source>
</evidence>
<evidence type="ECO:0000256" key="2">
    <source>
        <dbReference type="ARBA" id="ARBA00010473"/>
    </source>
</evidence>
<dbReference type="GO" id="GO:0000742">
    <property type="term" value="P:karyogamy involved in conjugation with cellular fusion"/>
    <property type="evidence" value="ECO:0007669"/>
    <property type="project" value="UniProtKB-UniRule"/>
</dbReference>
<keyword evidence="5 11" id="KW-0732">Signal</keyword>
<keyword evidence="4 11" id="KW-0812">Transmembrane</keyword>
<feature type="chain" id="PRO_5040500883" description="Karyogamy protein 5" evidence="12">
    <location>
        <begin position="20"/>
        <end position="534"/>
    </location>
</feature>
<comment type="function">
    <text evidence="1 11">Required for nuclear membrane fusion during karyogamy.</text>
</comment>
<keyword evidence="14" id="KW-1185">Reference proteome</keyword>
<comment type="subcellular location">
    <subcellularLocation>
        <location evidence="11">Endoplasmic reticulum membrane</location>
    </subcellularLocation>
    <subcellularLocation>
        <location evidence="11">Nucleus membrane</location>
    </subcellularLocation>
</comment>
<evidence type="ECO:0000256" key="10">
    <source>
        <dbReference type="ARBA" id="ARBA00023242"/>
    </source>
</evidence>
<evidence type="ECO:0000313" key="14">
    <source>
        <dbReference type="Proteomes" id="UP000825890"/>
    </source>
</evidence>
<evidence type="ECO:0000256" key="11">
    <source>
        <dbReference type="RuleBase" id="RU368082"/>
    </source>
</evidence>
<evidence type="ECO:0008006" key="15">
    <source>
        <dbReference type="Google" id="ProtNLM"/>
    </source>
</evidence>
<gene>
    <name evidence="13" type="ORF">CKM354_000326400</name>
</gene>
<name>A0A9P3FA43_9PEZI</name>
<feature type="transmembrane region" description="Helical" evidence="11">
    <location>
        <begin position="480"/>
        <end position="501"/>
    </location>
</feature>
<evidence type="ECO:0000313" key="13">
    <source>
        <dbReference type="EMBL" id="GIZ39901.1"/>
    </source>
</evidence>
<reference evidence="13 14" key="1">
    <citation type="submission" date="2021-01" db="EMBL/GenBank/DDBJ databases">
        <title>Cercospora kikuchii MAFF 305040 whole genome shotgun sequence.</title>
        <authorList>
            <person name="Kashiwa T."/>
            <person name="Suzuki T."/>
        </authorList>
    </citation>
    <scope>NUCLEOTIDE SEQUENCE [LARGE SCALE GENOMIC DNA]</scope>
    <source>
        <strain evidence="13 14">MAFF 305040</strain>
    </source>
</reference>
<dbReference type="OrthoDB" id="5311848at2759"/>
<dbReference type="PANTHER" id="PTHR28012">
    <property type="entry name" value="NUCLEAR FUSION PROTEIN KAR5"/>
    <property type="match status" value="1"/>
</dbReference>
<dbReference type="PANTHER" id="PTHR28012:SF1">
    <property type="entry name" value="NUCLEAR FUSION PROTEIN KAR5"/>
    <property type="match status" value="1"/>
</dbReference>
<dbReference type="GeneID" id="68288839"/>
<keyword evidence="10 11" id="KW-0539">Nucleus</keyword>
<evidence type="ECO:0000256" key="8">
    <source>
        <dbReference type="ARBA" id="ARBA00023136"/>
    </source>
</evidence>
<dbReference type="RefSeq" id="XP_044654388.1">
    <property type="nucleotide sequence ID" value="XM_044798453.1"/>
</dbReference>
<dbReference type="InterPro" id="IPR007292">
    <property type="entry name" value="Nuclear_fusion_Kar5"/>
</dbReference>
<protein>
    <recommendedName>
        <fullName evidence="15">Karyogamy protein 5</fullName>
    </recommendedName>
</protein>
<feature type="transmembrane region" description="Helical" evidence="11">
    <location>
        <begin position="421"/>
        <end position="441"/>
    </location>
</feature>
<evidence type="ECO:0000256" key="4">
    <source>
        <dbReference type="ARBA" id="ARBA00022692"/>
    </source>
</evidence>
<feature type="transmembrane region" description="Helical" evidence="11">
    <location>
        <begin position="448"/>
        <end position="468"/>
    </location>
</feature>
<dbReference type="Pfam" id="PF04163">
    <property type="entry name" value="Tht1"/>
    <property type="match status" value="1"/>
</dbReference>
<dbReference type="GO" id="GO:0005789">
    <property type="term" value="C:endoplasmic reticulum membrane"/>
    <property type="evidence" value="ECO:0007669"/>
    <property type="project" value="UniProtKB-SubCell"/>
</dbReference>
<keyword evidence="3 11" id="KW-0415">Karyogamy</keyword>
<sequence length="534" mass="59439">MALITTLVLSALCAGTVTAGMDWGFGAALVATRAPVKIKSEQSTTSITVSGTLVEVMAQLEEIRQMPRCKQAAAKDLIHYCAIHDPAGTQSTHSTQAELDIYKQLFAIRITHCELESAGQSLPSACDQIVADRCATSECQTGSCLAALFPETNAWTTYMAQTNNGHVMCHAMRAEHDKEEKIRLLKFLIERTSDIGSALEMSQQNVEHLTQTLHDVKHSARTFYKDMTDSTRDLQSQIKESFHEIHKDTSGISDVVQSIYSSMGQAKKYFDDYTAEVLHQAQALTAQKDDESREQLARFQSDMEAVRNFYEYEFQLSLTGLNKQIFALTDSMEIAGAVTGQMLNNFDTLDSHLDNSNQKMGDLLVQMNNASDIQERATAQIQDAVEPIVHRLQKVDEKIEKLDLWFNSISKIVQILSRLDVMSFLLCYAFILPFAWVACWAIGLGSSFAQIGTCGLAVLITMITQDSADPYASFYCKAPPYLSIFAAFVAGAGIMAMIFYFRPRPKYDPAAQLDPYTGLDDMDIAEHKHNRTRV</sequence>
<keyword evidence="7 11" id="KW-1133">Transmembrane helix</keyword>
<keyword evidence="9" id="KW-0325">Glycoprotein</keyword>
<dbReference type="GO" id="GO:0031965">
    <property type="term" value="C:nuclear membrane"/>
    <property type="evidence" value="ECO:0007669"/>
    <property type="project" value="UniProtKB-SubCell"/>
</dbReference>
<keyword evidence="6 11" id="KW-0256">Endoplasmic reticulum</keyword>
<comment type="caution">
    <text evidence="13">The sequence shown here is derived from an EMBL/GenBank/DDBJ whole genome shotgun (WGS) entry which is preliminary data.</text>
</comment>
<comment type="similarity">
    <text evidence="2 11">Belongs to the KAR5 family.</text>
</comment>
<proteinExistence type="inferred from homology"/>
<evidence type="ECO:0000256" key="6">
    <source>
        <dbReference type="ARBA" id="ARBA00022824"/>
    </source>
</evidence>
<dbReference type="Proteomes" id="UP000825890">
    <property type="component" value="Unassembled WGS sequence"/>
</dbReference>
<evidence type="ECO:0000256" key="1">
    <source>
        <dbReference type="ARBA" id="ARBA00003389"/>
    </source>
</evidence>
<accession>A0A9P3FA43</accession>
<evidence type="ECO:0000256" key="5">
    <source>
        <dbReference type="ARBA" id="ARBA00022729"/>
    </source>
</evidence>